<organism evidence="1 2">
    <name type="scientific">Candidatus Devosia phytovorans</name>
    <dbReference type="NCBI Taxonomy" id="3121372"/>
    <lineage>
        <taxon>Bacteria</taxon>
        <taxon>Pseudomonadati</taxon>
        <taxon>Pseudomonadota</taxon>
        <taxon>Alphaproteobacteria</taxon>
        <taxon>Hyphomicrobiales</taxon>
        <taxon>Devosiaceae</taxon>
        <taxon>Devosia</taxon>
    </lineage>
</organism>
<dbReference type="Proteomes" id="UP001217476">
    <property type="component" value="Chromosome"/>
</dbReference>
<proteinExistence type="predicted"/>
<reference evidence="1" key="1">
    <citation type="submission" date="2023-03" db="EMBL/GenBank/DDBJ databases">
        <title>Andean soil-derived lignocellulolytic bacterial consortium as a source of novel taxa and putative plastic-active enzymes.</title>
        <authorList>
            <person name="Diaz-Garcia L."/>
            <person name="Chuvochina M."/>
            <person name="Feuerriegel G."/>
            <person name="Bunk B."/>
            <person name="Sproer C."/>
            <person name="Streit W.R."/>
            <person name="Rodriguez L.M."/>
            <person name="Overmann J."/>
            <person name="Jimenez D.J."/>
        </authorList>
    </citation>
    <scope>NUCLEOTIDE SEQUENCE</scope>
    <source>
        <strain evidence="1">MAG 4196</strain>
    </source>
</reference>
<dbReference type="EMBL" id="CP119312">
    <property type="protein sequence ID" value="WEK05163.1"/>
    <property type="molecule type" value="Genomic_DNA"/>
</dbReference>
<gene>
    <name evidence="1" type="ORF">P0Y65_02595</name>
</gene>
<dbReference type="AlphaFoldDB" id="A0AAJ5VX96"/>
<accession>A0AAJ5VX96</accession>
<evidence type="ECO:0000313" key="1">
    <source>
        <dbReference type="EMBL" id="WEK05163.1"/>
    </source>
</evidence>
<sequence length="188" mass="19872">MLTLRIAKQIGKPGQSSTKVGRNLNSAANDCALDALAQGTIAPSVHATAIHPASIVEAFPSSFLGLLLGNPAAVPATRHDRSDRFYAFLAEGGQLGALVASQLPGRRCAVSLRNVKNHDDRASLVCALTALCLASGDYSAVGNDSDGWIILPPLRFIAPWAIPALRANEDGNLRGRFVSWNHGRQLVL</sequence>
<protein>
    <submittedName>
        <fullName evidence="1">Uncharacterized protein</fullName>
    </submittedName>
</protein>
<evidence type="ECO:0000313" key="2">
    <source>
        <dbReference type="Proteomes" id="UP001217476"/>
    </source>
</evidence>
<name>A0AAJ5VX96_9HYPH</name>